<accession>A0ABU1VP48</accession>
<dbReference type="Proteomes" id="UP001267878">
    <property type="component" value="Unassembled WGS sequence"/>
</dbReference>
<keyword evidence="2" id="KW-1185">Reference proteome</keyword>
<dbReference type="EMBL" id="JAVDVW010000001">
    <property type="protein sequence ID" value="MDR7099258.1"/>
    <property type="molecule type" value="Genomic_DNA"/>
</dbReference>
<dbReference type="RefSeq" id="WP_310053466.1">
    <property type="nucleotide sequence ID" value="NZ_JAVDVW010000001.1"/>
</dbReference>
<organism evidence="1 2">
    <name type="scientific">Agrilutibacter niabensis</name>
    <dbReference type="NCBI Taxonomy" id="380628"/>
    <lineage>
        <taxon>Bacteria</taxon>
        <taxon>Pseudomonadati</taxon>
        <taxon>Pseudomonadota</taxon>
        <taxon>Gammaproteobacteria</taxon>
        <taxon>Lysobacterales</taxon>
        <taxon>Lysobacteraceae</taxon>
        <taxon>Agrilutibacter</taxon>
    </lineage>
</organism>
<protein>
    <submittedName>
        <fullName evidence="1">Uncharacterized protein</fullName>
    </submittedName>
</protein>
<reference evidence="1 2" key="1">
    <citation type="submission" date="2023-07" db="EMBL/GenBank/DDBJ databases">
        <title>Sorghum-associated microbial communities from plants grown in Nebraska, USA.</title>
        <authorList>
            <person name="Schachtman D."/>
        </authorList>
    </citation>
    <scope>NUCLEOTIDE SEQUENCE [LARGE SCALE GENOMIC DNA]</scope>
    <source>
        <strain evidence="1 2">BE187</strain>
    </source>
</reference>
<evidence type="ECO:0000313" key="1">
    <source>
        <dbReference type="EMBL" id="MDR7099258.1"/>
    </source>
</evidence>
<name>A0ABU1VP48_9GAMM</name>
<comment type="caution">
    <text evidence="1">The sequence shown here is derived from an EMBL/GenBank/DDBJ whole genome shotgun (WGS) entry which is preliminary data.</text>
</comment>
<gene>
    <name evidence="1" type="ORF">J2X04_001605</name>
</gene>
<proteinExistence type="predicted"/>
<evidence type="ECO:0000313" key="2">
    <source>
        <dbReference type="Proteomes" id="UP001267878"/>
    </source>
</evidence>
<sequence length="216" mass="23490">MESPAAPAAIAAAPISQGLISQAWLAEYRVHDAQGDRTLVLVRGDDRVEYRLAGEPVRVWEKVADGLVHREVFLDAGRVVSYAPGDLRALGRTPGWPQLSHLVDPGLRAQLGERGVAKVRAAHDAQATRYRGEAHGVPVELDWLDAADLPATYRSGQGKTLFAVELRSLRQVPVAQAFTVTEGLREIDYADIGDMELDPFARQYIREGAGHADAGH</sequence>